<dbReference type="EMBL" id="JAKWBL010000002">
    <property type="protein sequence ID" value="MCH5598612.1"/>
    <property type="molecule type" value="Genomic_DNA"/>
</dbReference>
<dbReference type="RefSeq" id="WP_240830276.1">
    <property type="nucleotide sequence ID" value="NZ_JAKWBL010000002.1"/>
</dbReference>
<protein>
    <recommendedName>
        <fullName evidence="3 9">Gluconokinase</fullName>
        <ecNumber evidence="3 9">2.7.1.12</ecNumber>
    </recommendedName>
</protein>
<keyword evidence="6 9" id="KW-0418">Kinase</keyword>
<dbReference type="InterPro" id="IPR006001">
    <property type="entry name" value="Therm_gnt_kin"/>
</dbReference>
<evidence type="ECO:0000256" key="1">
    <source>
        <dbReference type="ARBA" id="ARBA00004761"/>
    </source>
</evidence>
<evidence type="ECO:0000313" key="10">
    <source>
        <dbReference type="EMBL" id="MCH5598612.1"/>
    </source>
</evidence>
<keyword evidence="5 9" id="KW-0547">Nucleotide-binding</keyword>
<evidence type="ECO:0000313" key="11">
    <source>
        <dbReference type="Proteomes" id="UP001202248"/>
    </source>
</evidence>
<evidence type="ECO:0000256" key="5">
    <source>
        <dbReference type="ARBA" id="ARBA00022741"/>
    </source>
</evidence>
<keyword evidence="4 9" id="KW-0808">Transferase</keyword>
<dbReference type="Pfam" id="PF01202">
    <property type="entry name" value="SKI"/>
    <property type="match status" value="1"/>
</dbReference>
<keyword evidence="7 9" id="KW-0067">ATP-binding</keyword>
<proteinExistence type="inferred from homology"/>
<comment type="catalytic activity">
    <reaction evidence="8 9">
        <text>D-gluconate + ATP = 6-phospho-D-gluconate + ADP + H(+)</text>
        <dbReference type="Rhea" id="RHEA:19433"/>
        <dbReference type="ChEBI" id="CHEBI:15378"/>
        <dbReference type="ChEBI" id="CHEBI:18391"/>
        <dbReference type="ChEBI" id="CHEBI:30616"/>
        <dbReference type="ChEBI" id="CHEBI:58759"/>
        <dbReference type="ChEBI" id="CHEBI:456216"/>
        <dbReference type="EC" id="2.7.1.12"/>
    </reaction>
</comment>
<dbReference type="EC" id="2.7.1.12" evidence="3 9"/>
<dbReference type="SUPFAM" id="SSF52540">
    <property type="entry name" value="P-loop containing nucleoside triphosphate hydrolases"/>
    <property type="match status" value="1"/>
</dbReference>
<evidence type="ECO:0000256" key="6">
    <source>
        <dbReference type="ARBA" id="ARBA00022777"/>
    </source>
</evidence>
<evidence type="ECO:0000256" key="4">
    <source>
        <dbReference type="ARBA" id="ARBA00022679"/>
    </source>
</evidence>
<name>A0ABS9SJP7_9BACT</name>
<gene>
    <name evidence="10" type="ORF">MKP09_12180</name>
</gene>
<comment type="pathway">
    <text evidence="1">Carbohydrate acid metabolism.</text>
</comment>
<dbReference type="Proteomes" id="UP001202248">
    <property type="component" value="Unassembled WGS sequence"/>
</dbReference>
<dbReference type="CDD" id="cd02021">
    <property type="entry name" value="GntK"/>
    <property type="match status" value="1"/>
</dbReference>
<dbReference type="InterPro" id="IPR031322">
    <property type="entry name" value="Shikimate/glucono_kinase"/>
</dbReference>
<organism evidence="10 11">
    <name type="scientific">Niabella ginsengisoli</name>
    <dbReference type="NCBI Taxonomy" id="522298"/>
    <lineage>
        <taxon>Bacteria</taxon>
        <taxon>Pseudomonadati</taxon>
        <taxon>Bacteroidota</taxon>
        <taxon>Chitinophagia</taxon>
        <taxon>Chitinophagales</taxon>
        <taxon>Chitinophagaceae</taxon>
        <taxon>Niabella</taxon>
    </lineage>
</organism>
<sequence length="167" mass="18525">MKARAIIVMGVSGSGKTSVGKALAAASEIPFIDGDDLHSQSNISKMEQGLPLTDEDRFDWFNSIIDAATKMIAGGTSCVFACSALKKKYREKLRNEIDPVCFVYLKASYERVYQHLLDRKGHFMPVSLLKNQFDILEEPGVEEEDVITIEVTDKLYDTVSATLQAID</sequence>
<keyword evidence="11" id="KW-1185">Reference proteome</keyword>
<evidence type="ECO:0000256" key="2">
    <source>
        <dbReference type="ARBA" id="ARBA00008420"/>
    </source>
</evidence>
<evidence type="ECO:0000256" key="7">
    <source>
        <dbReference type="ARBA" id="ARBA00022840"/>
    </source>
</evidence>
<dbReference type="PANTHER" id="PTHR43442">
    <property type="entry name" value="GLUCONOKINASE-RELATED"/>
    <property type="match status" value="1"/>
</dbReference>
<comment type="similarity">
    <text evidence="2 9">Belongs to the gluconokinase GntK/GntV family.</text>
</comment>
<dbReference type="NCBIfam" id="TIGR01313">
    <property type="entry name" value="therm_gnt_kin"/>
    <property type="match status" value="1"/>
</dbReference>
<evidence type="ECO:0000256" key="9">
    <source>
        <dbReference type="RuleBase" id="RU363066"/>
    </source>
</evidence>
<dbReference type="InterPro" id="IPR027417">
    <property type="entry name" value="P-loop_NTPase"/>
</dbReference>
<accession>A0ABS9SJP7</accession>
<comment type="caution">
    <text evidence="10">The sequence shown here is derived from an EMBL/GenBank/DDBJ whole genome shotgun (WGS) entry which is preliminary data.</text>
</comment>
<dbReference type="PANTHER" id="PTHR43442:SF3">
    <property type="entry name" value="GLUCONOKINASE-RELATED"/>
    <property type="match status" value="1"/>
</dbReference>
<reference evidence="10 11" key="1">
    <citation type="submission" date="2022-02" db="EMBL/GenBank/DDBJ databases">
        <authorList>
            <person name="Min J."/>
        </authorList>
    </citation>
    <scope>NUCLEOTIDE SEQUENCE [LARGE SCALE GENOMIC DNA]</scope>
    <source>
        <strain evidence="10 11">GR10-1</strain>
    </source>
</reference>
<evidence type="ECO:0000256" key="8">
    <source>
        <dbReference type="ARBA" id="ARBA00048090"/>
    </source>
</evidence>
<dbReference type="Gene3D" id="3.40.50.300">
    <property type="entry name" value="P-loop containing nucleotide triphosphate hydrolases"/>
    <property type="match status" value="1"/>
</dbReference>
<evidence type="ECO:0000256" key="3">
    <source>
        <dbReference type="ARBA" id="ARBA00012054"/>
    </source>
</evidence>